<reference evidence="2 3" key="1">
    <citation type="journal article" date="2019" name="Sci. Rep.">
        <title>Comparative genomics of chytrid fungi reveal insights into the obligate biotrophic and pathogenic lifestyle of Synchytrium endobioticum.</title>
        <authorList>
            <person name="van de Vossenberg B.T.L.H."/>
            <person name="Warris S."/>
            <person name="Nguyen H.D.T."/>
            <person name="van Gent-Pelzer M.P.E."/>
            <person name="Joly D.L."/>
            <person name="van de Geest H.C."/>
            <person name="Bonants P.J.M."/>
            <person name="Smith D.S."/>
            <person name="Levesque C.A."/>
            <person name="van der Lee T.A.J."/>
        </authorList>
    </citation>
    <scope>NUCLEOTIDE SEQUENCE [LARGE SCALE GENOMIC DNA]</scope>
    <source>
        <strain evidence="2 3">CBS 809.83</strain>
    </source>
</reference>
<proteinExistence type="inferred from homology"/>
<protein>
    <recommendedName>
        <fullName evidence="4">Tubby C-terminal domain-containing protein</fullName>
    </recommendedName>
</protein>
<evidence type="ECO:0008006" key="4">
    <source>
        <dbReference type="Google" id="ProtNLM"/>
    </source>
</evidence>
<evidence type="ECO:0000256" key="1">
    <source>
        <dbReference type="ARBA" id="ARBA00005437"/>
    </source>
</evidence>
<dbReference type="SUPFAM" id="SSF54518">
    <property type="entry name" value="Tubby C-terminal domain-like"/>
    <property type="match status" value="1"/>
</dbReference>
<organism evidence="2 3">
    <name type="scientific">Powellomyces hirtus</name>
    <dbReference type="NCBI Taxonomy" id="109895"/>
    <lineage>
        <taxon>Eukaryota</taxon>
        <taxon>Fungi</taxon>
        <taxon>Fungi incertae sedis</taxon>
        <taxon>Chytridiomycota</taxon>
        <taxon>Chytridiomycota incertae sedis</taxon>
        <taxon>Chytridiomycetes</taxon>
        <taxon>Spizellomycetales</taxon>
        <taxon>Powellomycetaceae</taxon>
        <taxon>Powellomyces</taxon>
    </lineage>
</organism>
<sequence>MGNKVSTEGIQLAALEKPVACIDPKFCAQQMVTLVLKEKGFSFSGDDFSIKDPYTDQTYFKVNGKMISLRGKKTFLDVAKEPVFNIQKKLISWRMKQNVFKGDGDKEKATVICERFTWFKPKLTAKFTDINSGERCMLVCKANLMARKCVLYLDRGCKGKENYVIVGDIGSPIMNMANLIMDKQTYYLRIAPGMDMALMTAMVVAFDEKCHDKNK</sequence>
<dbReference type="PANTHER" id="PTHR31087">
    <property type="match status" value="1"/>
</dbReference>
<evidence type="ECO:0000313" key="2">
    <source>
        <dbReference type="EMBL" id="TPX60829.1"/>
    </source>
</evidence>
<dbReference type="PANTHER" id="PTHR31087:SF161">
    <property type="entry name" value="TUBBY C 2 FAMILY PROTEIN"/>
    <property type="match status" value="1"/>
</dbReference>
<dbReference type="Pfam" id="PF04525">
    <property type="entry name" value="LOR"/>
    <property type="match status" value="1"/>
</dbReference>
<dbReference type="InterPro" id="IPR007612">
    <property type="entry name" value="LOR"/>
</dbReference>
<dbReference type="Proteomes" id="UP000318582">
    <property type="component" value="Unassembled WGS sequence"/>
</dbReference>
<dbReference type="AlphaFoldDB" id="A0A507E9S9"/>
<dbReference type="EMBL" id="QEAQ01000012">
    <property type="protein sequence ID" value="TPX60829.1"/>
    <property type="molecule type" value="Genomic_DNA"/>
</dbReference>
<dbReference type="InterPro" id="IPR038595">
    <property type="entry name" value="LOR_sf"/>
</dbReference>
<name>A0A507E9S9_9FUNG</name>
<accession>A0A507E9S9</accession>
<dbReference type="STRING" id="109895.A0A507E9S9"/>
<dbReference type="InterPro" id="IPR025659">
    <property type="entry name" value="Tubby-like_C"/>
</dbReference>
<comment type="caution">
    <text evidence="2">The sequence shown here is derived from an EMBL/GenBank/DDBJ whole genome shotgun (WGS) entry which is preliminary data.</text>
</comment>
<keyword evidence="3" id="KW-1185">Reference proteome</keyword>
<dbReference type="Gene3D" id="2.40.160.200">
    <property type="entry name" value="LURP1-related"/>
    <property type="match status" value="1"/>
</dbReference>
<comment type="similarity">
    <text evidence="1">Belongs to the LOR family.</text>
</comment>
<gene>
    <name evidence="2" type="ORF">PhCBS80983_g01539</name>
</gene>
<evidence type="ECO:0000313" key="3">
    <source>
        <dbReference type="Proteomes" id="UP000318582"/>
    </source>
</evidence>